<protein>
    <submittedName>
        <fullName evidence="3">NAD(P)-dependent oxidoreductase</fullName>
    </submittedName>
</protein>
<dbReference type="PANTHER" id="PTHR43000">
    <property type="entry name" value="DTDP-D-GLUCOSE 4,6-DEHYDRATASE-RELATED"/>
    <property type="match status" value="1"/>
</dbReference>
<dbReference type="AlphaFoldDB" id="A0A932CLW0"/>
<dbReference type="Gene3D" id="3.40.50.720">
    <property type="entry name" value="NAD(P)-binding Rossmann-like Domain"/>
    <property type="match status" value="1"/>
</dbReference>
<comment type="caution">
    <text evidence="3">The sequence shown here is derived from an EMBL/GenBank/DDBJ whole genome shotgun (WGS) entry which is preliminary data.</text>
</comment>
<dbReference type="InterPro" id="IPR036291">
    <property type="entry name" value="NAD(P)-bd_dom_sf"/>
</dbReference>
<comment type="similarity">
    <text evidence="1">Belongs to the NAD(P)-dependent epimerase/dehydratase family.</text>
</comment>
<dbReference type="Proteomes" id="UP000769766">
    <property type="component" value="Unassembled WGS sequence"/>
</dbReference>
<reference evidence="3" key="1">
    <citation type="submission" date="2020-07" db="EMBL/GenBank/DDBJ databases">
        <title>Huge and variable diversity of episymbiotic CPR bacteria and DPANN archaea in groundwater ecosystems.</title>
        <authorList>
            <person name="He C.Y."/>
            <person name="Keren R."/>
            <person name="Whittaker M."/>
            <person name="Farag I.F."/>
            <person name="Doudna J."/>
            <person name="Cate J.H.D."/>
            <person name="Banfield J.F."/>
        </authorList>
    </citation>
    <scope>NUCLEOTIDE SEQUENCE</scope>
    <source>
        <strain evidence="3">NC_groundwater_672_Ag_B-0.1um_62_36</strain>
    </source>
</reference>
<dbReference type="EMBL" id="JACPRF010000002">
    <property type="protein sequence ID" value="MBI2875256.1"/>
    <property type="molecule type" value="Genomic_DNA"/>
</dbReference>
<evidence type="ECO:0000313" key="3">
    <source>
        <dbReference type="EMBL" id="MBI2875256.1"/>
    </source>
</evidence>
<dbReference type="Pfam" id="PF01370">
    <property type="entry name" value="Epimerase"/>
    <property type="match status" value="1"/>
</dbReference>
<dbReference type="InterPro" id="IPR001509">
    <property type="entry name" value="Epimerase_deHydtase"/>
</dbReference>
<sequence length="289" mass="32216">MANVLVTGGAGSLGLRLSLALCEKGHQVSIFDLPQCDYRWAEGREDIRLFKGDIRDARLLEEALAGIHTVMHLAALLPPNSERNRERTWEINVGGTQGILDACLRQKEPPHLVFASSVSTYGDTSREEPPLRVTQPQRPLEVYGESKVAAEKVILASSLPYTILRISGIAVPAFLDPPEVWPFMAWQRIEFIAVGDLVTCLVSLVGKQEAQGKILNIAGGPSWQVSGEEYVRRYCETMEMPMEEAGFLDRPGWLDWYDTAESQALLHYQETSLDRFHQLLRAAVEEALA</sequence>
<accession>A0A932CLW0</accession>
<organism evidence="3 4">
    <name type="scientific">Tectimicrobiota bacterium</name>
    <dbReference type="NCBI Taxonomy" id="2528274"/>
    <lineage>
        <taxon>Bacteria</taxon>
        <taxon>Pseudomonadati</taxon>
        <taxon>Nitrospinota/Tectimicrobiota group</taxon>
        <taxon>Candidatus Tectimicrobiota</taxon>
    </lineage>
</organism>
<evidence type="ECO:0000313" key="4">
    <source>
        <dbReference type="Proteomes" id="UP000769766"/>
    </source>
</evidence>
<feature type="domain" description="NAD-dependent epimerase/dehydratase" evidence="2">
    <location>
        <begin position="4"/>
        <end position="167"/>
    </location>
</feature>
<proteinExistence type="inferred from homology"/>
<evidence type="ECO:0000259" key="2">
    <source>
        <dbReference type="Pfam" id="PF01370"/>
    </source>
</evidence>
<gene>
    <name evidence="3" type="ORF">HYY20_00050</name>
</gene>
<evidence type="ECO:0000256" key="1">
    <source>
        <dbReference type="ARBA" id="ARBA00007637"/>
    </source>
</evidence>
<dbReference type="SUPFAM" id="SSF51735">
    <property type="entry name" value="NAD(P)-binding Rossmann-fold domains"/>
    <property type="match status" value="1"/>
</dbReference>
<name>A0A932CLW0_UNCTE</name>